<comment type="caution">
    <text evidence="2">The sequence shown here is derived from an EMBL/GenBank/DDBJ whole genome shotgun (WGS) entry which is preliminary data.</text>
</comment>
<reference evidence="2 3" key="1">
    <citation type="journal article" date="2024" name="G3 (Bethesda)">
        <title>Genome assembly of Hibiscus sabdariffa L. provides insights into metabolisms of medicinal natural products.</title>
        <authorList>
            <person name="Kim T."/>
        </authorList>
    </citation>
    <scope>NUCLEOTIDE SEQUENCE [LARGE SCALE GENOMIC DNA]</scope>
    <source>
        <strain evidence="2">TK-2024</strain>
        <tissue evidence="2">Old leaves</tissue>
    </source>
</reference>
<feature type="coiled-coil region" evidence="1">
    <location>
        <begin position="62"/>
        <end position="124"/>
    </location>
</feature>
<name>A0ABR2R0I9_9ROSI</name>
<dbReference type="EMBL" id="JBBPBN010000029">
    <property type="protein sequence ID" value="KAK9006435.1"/>
    <property type="molecule type" value="Genomic_DNA"/>
</dbReference>
<keyword evidence="3" id="KW-1185">Reference proteome</keyword>
<keyword evidence="1" id="KW-0175">Coiled coil</keyword>
<dbReference type="PANTHER" id="PTHR34452">
    <property type="entry name" value="MYOSIN HEAVY CHAIN-RELATED PROTEIN"/>
    <property type="match status" value="1"/>
</dbReference>
<evidence type="ECO:0000313" key="3">
    <source>
        <dbReference type="Proteomes" id="UP001396334"/>
    </source>
</evidence>
<sequence>MEKRCLHEQAQLAEKSGLELEDAKAFTEEVEMLNQRGNLERNELVGTIALMKKEAAESLEEFQRMKHLKDEKEAEAESLQSELNTLETQCTELRESMFKEGVEKQKLRKQVVKLEDDLKKEDGITGMEKKLKESNEITTVSDGTKTTLENDISPLLSCRPTEVASLREKLMWLEGQINLKEIALETSVNGFLEMEKDLHTKIDELESRVEQLDVHNTSFCKCQLQKAYKDSMDTSNDFISVPSVLSTVDSLSEKSDRTKDIYC</sequence>
<gene>
    <name evidence="2" type="ORF">V6N11_035473</name>
</gene>
<dbReference type="Proteomes" id="UP001396334">
    <property type="component" value="Unassembled WGS sequence"/>
</dbReference>
<evidence type="ECO:0000313" key="2">
    <source>
        <dbReference type="EMBL" id="KAK9006435.1"/>
    </source>
</evidence>
<organism evidence="2 3">
    <name type="scientific">Hibiscus sabdariffa</name>
    <name type="common">roselle</name>
    <dbReference type="NCBI Taxonomy" id="183260"/>
    <lineage>
        <taxon>Eukaryota</taxon>
        <taxon>Viridiplantae</taxon>
        <taxon>Streptophyta</taxon>
        <taxon>Embryophyta</taxon>
        <taxon>Tracheophyta</taxon>
        <taxon>Spermatophyta</taxon>
        <taxon>Magnoliopsida</taxon>
        <taxon>eudicotyledons</taxon>
        <taxon>Gunneridae</taxon>
        <taxon>Pentapetalae</taxon>
        <taxon>rosids</taxon>
        <taxon>malvids</taxon>
        <taxon>Malvales</taxon>
        <taxon>Malvaceae</taxon>
        <taxon>Malvoideae</taxon>
        <taxon>Hibiscus</taxon>
    </lineage>
</organism>
<accession>A0ABR2R0I9</accession>
<dbReference type="PANTHER" id="PTHR34452:SF7">
    <property type="entry name" value="MYOSIN HEAVY CHAIN-RELATED PROTEIN"/>
    <property type="match status" value="1"/>
</dbReference>
<proteinExistence type="predicted"/>
<evidence type="ECO:0000256" key="1">
    <source>
        <dbReference type="SAM" id="Coils"/>
    </source>
</evidence>
<protein>
    <submittedName>
        <fullName evidence="2">Uncharacterized protein</fullName>
    </submittedName>
</protein>